<dbReference type="PANTHER" id="PTHR35807">
    <property type="entry name" value="TRANSCRIPTIONAL REGULATOR REDD-RELATED"/>
    <property type="match status" value="1"/>
</dbReference>
<protein>
    <submittedName>
        <fullName evidence="6">BTAD domain-containing putative transcriptional regulator</fullName>
    </submittedName>
</protein>
<dbReference type="Pfam" id="PF03704">
    <property type="entry name" value="BTAD"/>
    <property type="match status" value="1"/>
</dbReference>
<dbReference type="Proteomes" id="UP001597338">
    <property type="component" value="Unassembled WGS sequence"/>
</dbReference>
<accession>A0ABW4V2H4</accession>
<dbReference type="InterPro" id="IPR003593">
    <property type="entry name" value="AAA+_ATPase"/>
</dbReference>
<dbReference type="InterPro" id="IPR027417">
    <property type="entry name" value="P-loop_NTPase"/>
</dbReference>
<dbReference type="EMBL" id="JBHUHF010000001">
    <property type="protein sequence ID" value="MFD2023994.1"/>
    <property type="molecule type" value="Genomic_DNA"/>
</dbReference>
<dbReference type="Pfam" id="PF17874">
    <property type="entry name" value="TPR_MalT"/>
    <property type="match status" value="1"/>
</dbReference>
<evidence type="ECO:0000256" key="3">
    <source>
        <dbReference type="SAM" id="MobiDB-lite"/>
    </source>
</evidence>
<dbReference type="Gene3D" id="1.10.10.10">
    <property type="entry name" value="Winged helix-like DNA-binding domain superfamily/Winged helix DNA-binding domain"/>
    <property type="match status" value="1"/>
</dbReference>
<dbReference type="InterPro" id="IPR019734">
    <property type="entry name" value="TPR_rpt"/>
</dbReference>
<dbReference type="PANTHER" id="PTHR35807:SF1">
    <property type="entry name" value="TRANSCRIPTIONAL REGULATOR REDD"/>
    <property type="match status" value="1"/>
</dbReference>
<dbReference type="InterPro" id="IPR036388">
    <property type="entry name" value="WH-like_DNA-bd_sf"/>
</dbReference>
<dbReference type="InterPro" id="IPR016032">
    <property type="entry name" value="Sig_transdc_resp-reg_C-effctor"/>
</dbReference>
<reference evidence="7" key="1">
    <citation type="journal article" date="2019" name="Int. J. Syst. Evol. Microbiol.">
        <title>The Global Catalogue of Microorganisms (GCM) 10K type strain sequencing project: providing services to taxonomists for standard genome sequencing and annotation.</title>
        <authorList>
            <consortium name="The Broad Institute Genomics Platform"/>
            <consortium name="The Broad Institute Genome Sequencing Center for Infectious Disease"/>
            <person name="Wu L."/>
            <person name="Ma J."/>
        </authorList>
    </citation>
    <scope>NUCLEOTIDE SEQUENCE [LARGE SCALE GENOMIC DNA]</scope>
    <source>
        <strain evidence="7">CCM 7043</strain>
    </source>
</reference>
<dbReference type="PRINTS" id="PR00364">
    <property type="entry name" value="DISEASERSIST"/>
</dbReference>
<dbReference type="InterPro" id="IPR011990">
    <property type="entry name" value="TPR-like_helical_dom_sf"/>
</dbReference>
<dbReference type="InterPro" id="IPR051677">
    <property type="entry name" value="AfsR-DnrI-RedD_regulator"/>
</dbReference>
<name>A0ABW4V2H4_9MICO</name>
<dbReference type="SUPFAM" id="SSF52540">
    <property type="entry name" value="P-loop containing nucleoside triphosphate hydrolases"/>
    <property type="match status" value="1"/>
</dbReference>
<dbReference type="SUPFAM" id="SSF48452">
    <property type="entry name" value="TPR-like"/>
    <property type="match status" value="2"/>
</dbReference>
<feature type="compositionally biased region" description="Low complexity" evidence="3">
    <location>
        <begin position="956"/>
        <end position="967"/>
    </location>
</feature>
<gene>
    <name evidence="6" type="ORF">ACFSL2_00530</name>
</gene>
<feature type="region of interest" description="Disordered" evidence="3">
    <location>
        <begin position="937"/>
        <end position="983"/>
    </location>
</feature>
<evidence type="ECO:0000313" key="6">
    <source>
        <dbReference type="EMBL" id="MFD2023994.1"/>
    </source>
</evidence>
<dbReference type="CDD" id="cd15831">
    <property type="entry name" value="BTAD"/>
    <property type="match status" value="1"/>
</dbReference>
<evidence type="ECO:0000256" key="2">
    <source>
        <dbReference type="ARBA" id="ARBA00023163"/>
    </source>
</evidence>
<dbReference type="InterPro" id="IPR005158">
    <property type="entry name" value="BTAD"/>
</dbReference>
<evidence type="ECO:0000313" key="7">
    <source>
        <dbReference type="Proteomes" id="UP001597338"/>
    </source>
</evidence>
<evidence type="ECO:0000259" key="5">
    <source>
        <dbReference type="SMART" id="SM01043"/>
    </source>
</evidence>
<dbReference type="Pfam" id="PF13191">
    <property type="entry name" value="AAA_16"/>
    <property type="match status" value="1"/>
</dbReference>
<dbReference type="RefSeq" id="WP_377195998.1">
    <property type="nucleotide sequence ID" value="NZ_JBHUHF010000001.1"/>
</dbReference>
<feature type="domain" description="AAA+ ATPase" evidence="4">
    <location>
        <begin position="296"/>
        <end position="430"/>
    </location>
</feature>
<dbReference type="Gene3D" id="3.40.50.300">
    <property type="entry name" value="P-loop containing nucleotide triphosphate hydrolases"/>
    <property type="match status" value="1"/>
</dbReference>
<feature type="domain" description="Bacterial transcriptional activator" evidence="5">
    <location>
        <begin position="97"/>
        <end position="242"/>
    </location>
</feature>
<dbReference type="Gene3D" id="1.25.40.10">
    <property type="entry name" value="Tetratricopeptide repeat domain"/>
    <property type="match status" value="2"/>
</dbReference>
<proteinExistence type="predicted"/>
<keyword evidence="1" id="KW-0805">Transcription regulation</keyword>
<dbReference type="InterPro" id="IPR041664">
    <property type="entry name" value="AAA_16"/>
</dbReference>
<keyword evidence="2" id="KW-0804">Transcription</keyword>
<dbReference type="SMART" id="SM01043">
    <property type="entry name" value="BTAD"/>
    <property type="match status" value="1"/>
</dbReference>
<keyword evidence="7" id="KW-1185">Reference proteome</keyword>
<organism evidence="6 7">
    <name type="scientific">Promicromonospora aerolata</name>
    <dbReference type="NCBI Taxonomy" id="195749"/>
    <lineage>
        <taxon>Bacteria</taxon>
        <taxon>Bacillati</taxon>
        <taxon>Actinomycetota</taxon>
        <taxon>Actinomycetes</taxon>
        <taxon>Micrococcales</taxon>
        <taxon>Promicromonosporaceae</taxon>
        <taxon>Promicromonospora</taxon>
    </lineage>
</organism>
<comment type="caution">
    <text evidence="6">The sequence shown here is derived from an EMBL/GenBank/DDBJ whole genome shotgun (WGS) entry which is preliminary data.</text>
</comment>
<dbReference type="SMART" id="SM00382">
    <property type="entry name" value="AAA"/>
    <property type="match status" value="1"/>
</dbReference>
<evidence type="ECO:0000256" key="1">
    <source>
        <dbReference type="ARBA" id="ARBA00023015"/>
    </source>
</evidence>
<sequence>MRVRILGPVEISDNDDWHPVTAGRCRAVLGSLVARAPHPVAVDEIIDDVWQLRPPGSAPTQVYGYVRKLRSLLGDRDGTVLSRTDAGYVLSVGSLGVDAHRFETTIQRGLDAFRTGRLEESRGILDEALATWRGEPFHGVPPGARALEMAVRLEKLRLAAVEHRLQARIDCGEHAAVIGDIQDQVSRHPFHEHLWRQLLVALYRSGREAEALHEYDRLRRTLADELGTDPSQATREVYQQILDRSLPHPPHPPVRVSPAPTAPIRQLPPGVPDFAGRATEVATLAAVLREHDAPDAPAVVVVSGAPGTGKSTLALHLARSVRTSYPDAHFHLNLAGTSPSPREPAELLATMLHGLGRFGHPLPESVDARAALLRSMLADRRTLLVLDDAAHAAQVLPLLPPNGESSVIVTSRHTLTDLPGARHLHLGALDPGDAEDLLATIVGGARVAREPAEARAIVRLCGYLPLSIRIAGGKLVGRPCWPLRELRVRLADESRRLAELSLGDLDVRASVDLSLRALPADAALGFDLLGLLGPNDQPGWVLGALVGQADHEPVMDRLLDAGLVQLVRQDAAGQARYRMHDLLRVYAYERAVGRGREICRQAADRVVRQWTRLVEAVRRGRPPSMFDALADERPVGLGAPSDDVVPGLTEPAALDASTWLAGERHALLDAVRLGRDWALAAPGSRLAGALAPLYDERALHDDWRTSHEVMLTCGGLEPVARAALQRGLAQVMIYADEFEPAADHLRDALRAYESAGHAMGSALALAGLGTIHRFRGDTTAAEECLRRALATVVAADDPPKEALLRGAIGRVLVAQGRLAEARPWYDAALRLARHSGDGHREAVTLRDLGSLEHGLGRPAAAIGGLQHAVRLFRELRDERCVALTLLQAGAVLIDLGDHGPARAALTEAGELFGRCGLWDEADRCRALLRHLCGEVPARVPGGASAPTPEPAPIPGGAPRSSSAGRRSVLPPDQRKVPDPASNR</sequence>
<dbReference type="SMART" id="SM00028">
    <property type="entry name" value="TPR"/>
    <property type="match status" value="4"/>
</dbReference>
<dbReference type="InterPro" id="IPR041617">
    <property type="entry name" value="TPR_MalT"/>
</dbReference>
<dbReference type="SUPFAM" id="SSF46894">
    <property type="entry name" value="C-terminal effector domain of the bipartite response regulators"/>
    <property type="match status" value="1"/>
</dbReference>
<evidence type="ECO:0000259" key="4">
    <source>
        <dbReference type="SMART" id="SM00382"/>
    </source>
</evidence>